<reference evidence="2" key="2">
    <citation type="submission" date="2023-05" db="EMBL/GenBank/DDBJ databases">
        <authorList>
            <consortium name="Lawrence Berkeley National Laboratory"/>
            <person name="Steindorff A."/>
            <person name="Hensen N."/>
            <person name="Bonometti L."/>
            <person name="Westerberg I."/>
            <person name="Brannstrom I.O."/>
            <person name="Guillou S."/>
            <person name="Cros-Aarteil S."/>
            <person name="Calhoun S."/>
            <person name="Haridas S."/>
            <person name="Kuo A."/>
            <person name="Mondo S."/>
            <person name="Pangilinan J."/>
            <person name="Riley R."/>
            <person name="Labutti K."/>
            <person name="Andreopoulos B."/>
            <person name="Lipzen A."/>
            <person name="Chen C."/>
            <person name="Yanf M."/>
            <person name="Daum C."/>
            <person name="Ng V."/>
            <person name="Clum A."/>
            <person name="Ohm R."/>
            <person name="Martin F."/>
            <person name="Silar P."/>
            <person name="Natvig D."/>
            <person name="Lalanne C."/>
            <person name="Gautier V."/>
            <person name="Ament-Velasquez S.L."/>
            <person name="Kruys A."/>
            <person name="Hutchinson M.I."/>
            <person name="Powell A.J."/>
            <person name="Barry K."/>
            <person name="Miller A.N."/>
            <person name="Grigoriev I.V."/>
            <person name="Debuchy R."/>
            <person name="Gladieux P."/>
            <person name="Thoren M.H."/>
            <person name="Johannesson H."/>
        </authorList>
    </citation>
    <scope>NUCLEOTIDE SEQUENCE</scope>
    <source>
        <strain evidence="2">PSN243</strain>
    </source>
</reference>
<organism evidence="2 3">
    <name type="scientific">Podospora aff. communis PSN243</name>
    <dbReference type="NCBI Taxonomy" id="3040156"/>
    <lineage>
        <taxon>Eukaryota</taxon>
        <taxon>Fungi</taxon>
        <taxon>Dikarya</taxon>
        <taxon>Ascomycota</taxon>
        <taxon>Pezizomycotina</taxon>
        <taxon>Sordariomycetes</taxon>
        <taxon>Sordariomycetidae</taxon>
        <taxon>Sordariales</taxon>
        <taxon>Podosporaceae</taxon>
        <taxon>Podospora</taxon>
    </lineage>
</organism>
<evidence type="ECO:0000313" key="3">
    <source>
        <dbReference type="Proteomes" id="UP001321760"/>
    </source>
</evidence>
<evidence type="ECO:0000313" key="2">
    <source>
        <dbReference type="EMBL" id="KAK4445924.1"/>
    </source>
</evidence>
<name>A0AAV9GAR7_9PEZI</name>
<keyword evidence="3" id="KW-1185">Reference proteome</keyword>
<sequence>MMAIRRDLGSFQTLKAVVLDGGMTNRLCSPRTVSPQQGVGGSAGDRHQSTCSRVCKPSASATHSQRHGLRGRVWSMSVMRCVKPSPGMQFSFAIVSRESDGAEAGCVLMFDGSRGRLSLTAIMCARSPRAIYSAARRSRHMMRARQVWCGSGGGEVMRRCRTSDHLTGAVRRAYGFLVWFLGGRSGRGAGVSEVCEDVVADGCLA</sequence>
<evidence type="ECO:0000256" key="1">
    <source>
        <dbReference type="SAM" id="MobiDB-lite"/>
    </source>
</evidence>
<protein>
    <submittedName>
        <fullName evidence="2">Uncharacterized protein</fullName>
    </submittedName>
</protein>
<comment type="caution">
    <text evidence="2">The sequence shown here is derived from an EMBL/GenBank/DDBJ whole genome shotgun (WGS) entry which is preliminary data.</text>
</comment>
<feature type="region of interest" description="Disordered" evidence="1">
    <location>
        <begin position="29"/>
        <end position="57"/>
    </location>
</feature>
<dbReference type="AlphaFoldDB" id="A0AAV9GAR7"/>
<accession>A0AAV9GAR7</accession>
<proteinExistence type="predicted"/>
<gene>
    <name evidence="2" type="ORF">QBC34DRAFT_412478</name>
</gene>
<reference evidence="2" key="1">
    <citation type="journal article" date="2023" name="Mol. Phylogenet. Evol.">
        <title>Genome-scale phylogeny and comparative genomics of the fungal order Sordariales.</title>
        <authorList>
            <person name="Hensen N."/>
            <person name="Bonometti L."/>
            <person name="Westerberg I."/>
            <person name="Brannstrom I.O."/>
            <person name="Guillou S."/>
            <person name="Cros-Aarteil S."/>
            <person name="Calhoun S."/>
            <person name="Haridas S."/>
            <person name="Kuo A."/>
            <person name="Mondo S."/>
            <person name="Pangilinan J."/>
            <person name="Riley R."/>
            <person name="LaButti K."/>
            <person name="Andreopoulos B."/>
            <person name="Lipzen A."/>
            <person name="Chen C."/>
            <person name="Yan M."/>
            <person name="Daum C."/>
            <person name="Ng V."/>
            <person name="Clum A."/>
            <person name="Steindorff A."/>
            <person name="Ohm R.A."/>
            <person name="Martin F."/>
            <person name="Silar P."/>
            <person name="Natvig D.O."/>
            <person name="Lalanne C."/>
            <person name="Gautier V."/>
            <person name="Ament-Velasquez S.L."/>
            <person name="Kruys A."/>
            <person name="Hutchinson M.I."/>
            <person name="Powell A.J."/>
            <person name="Barry K."/>
            <person name="Miller A.N."/>
            <person name="Grigoriev I.V."/>
            <person name="Debuchy R."/>
            <person name="Gladieux P."/>
            <person name="Hiltunen Thoren M."/>
            <person name="Johannesson H."/>
        </authorList>
    </citation>
    <scope>NUCLEOTIDE SEQUENCE</scope>
    <source>
        <strain evidence="2">PSN243</strain>
    </source>
</reference>
<dbReference type="Proteomes" id="UP001321760">
    <property type="component" value="Unassembled WGS sequence"/>
</dbReference>
<dbReference type="EMBL" id="MU865961">
    <property type="protein sequence ID" value="KAK4445924.1"/>
    <property type="molecule type" value="Genomic_DNA"/>
</dbReference>